<dbReference type="Gene3D" id="3.30.70.240">
    <property type="match status" value="1"/>
</dbReference>
<feature type="region of interest" description="Disordered" evidence="10">
    <location>
        <begin position="705"/>
        <end position="729"/>
    </location>
</feature>
<dbReference type="FunCoup" id="K5VXV8">
    <property type="interactions" value="434"/>
</dbReference>
<dbReference type="OMA" id="FARCDIQ"/>
<dbReference type="NCBIfam" id="TIGR00231">
    <property type="entry name" value="small_GTP"/>
    <property type="match status" value="1"/>
</dbReference>
<evidence type="ECO:0000256" key="4">
    <source>
        <dbReference type="ARBA" id="ARBA00022741"/>
    </source>
</evidence>
<dbReference type="GO" id="GO:0043022">
    <property type="term" value="F:ribosome binding"/>
    <property type="evidence" value="ECO:0007669"/>
    <property type="project" value="TreeGrafter"/>
</dbReference>
<keyword evidence="4" id="KW-0547">Nucleotide-binding</keyword>
<evidence type="ECO:0000256" key="1">
    <source>
        <dbReference type="ARBA" id="ARBA00004496"/>
    </source>
</evidence>
<dbReference type="PRINTS" id="PR00315">
    <property type="entry name" value="ELONGATNFCT"/>
</dbReference>
<evidence type="ECO:0000256" key="6">
    <source>
        <dbReference type="ARBA" id="ARBA00023134"/>
    </source>
</evidence>
<dbReference type="CDD" id="cd16261">
    <property type="entry name" value="EF2_snRNP_III"/>
    <property type="match status" value="1"/>
</dbReference>
<dbReference type="SUPFAM" id="SSF52540">
    <property type="entry name" value="P-loop containing nucleoside triphosphate hydrolases"/>
    <property type="match status" value="1"/>
</dbReference>
<dbReference type="GO" id="GO:0005829">
    <property type="term" value="C:cytosol"/>
    <property type="evidence" value="ECO:0007669"/>
    <property type="project" value="TreeGrafter"/>
</dbReference>
<evidence type="ECO:0000313" key="13">
    <source>
        <dbReference type="Proteomes" id="UP000008493"/>
    </source>
</evidence>
<dbReference type="Pfam" id="PF25118">
    <property type="entry name" value="EFL1"/>
    <property type="match status" value="1"/>
</dbReference>
<dbReference type="SUPFAM" id="SSF54980">
    <property type="entry name" value="EF-G C-terminal domain-like"/>
    <property type="match status" value="2"/>
</dbReference>
<dbReference type="FunFam" id="3.30.70.870:FF:000002">
    <property type="entry name" value="Translation elongation factor 2"/>
    <property type="match status" value="1"/>
</dbReference>
<dbReference type="GO" id="GO:0005525">
    <property type="term" value="F:GTP binding"/>
    <property type="evidence" value="ECO:0007669"/>
    <property type="project" value="UniProtKB-KW"/>
</dbReference>
<dbReference type="InterPro" id="IPR027417">
    <property type="entry name" value="P-loop_NTPase"/>
</dbReference>
<dbReference type="FunFam" id="3.30.70.240:FF:000006">
    <property type="entry name" value="Elongation factor like GTPase 1"/>
    <property type="match status" value="1"/>
</dbReference>
<keyword evidence="2" id="KW-0963">Cytoplasm</keyword>
<reference evidence="13" key="1">
    <citation type="journal article" date="2012" name="Proc. Natl. Acad. Sci. U.S.A.">
        <title>Genome sequence of the button mushroom Agaricus bisporus reveals mechanisms governing adaptation to a humic-rich ecological niche.</title>
        <authorList>
            <person name="Morin E."/>
            <person name="Kohler A."/>
            <person name="Baker A.R."/>
            <person name="Foulongne-Oriol M."/>
            <person name="Lombard V."/>
            <person name="Nagy L.G."/>
            <person name="Ohm R.A."/>
            <person name="Patyshakuliyeva A."/>
            <person name="Brun A."/>
            <person name="Aerts A.L."/>
            <person name="Bailey A.M."/>
            <person name="Billette C."/>
            <person name="Coutinho P.M."/>
            <person name="Deakin G."/>
            <person name="Doddapaneni H."/>
            <person name="Floudas D."/>
            <person name="Grimwood J."/>
            <person name="Hilden K."/>
            <person name="Kuees U."/>
            <person name="LaButti K.M."/>
            <person name="Lapidus A."/>
            <person name="Lindquist E.A."/>
            <person name="Lucas S.M."/>
            <person name="Murat C."/>
            <person name="Riley R.W."/>
            <person name="Salamov A.A."/>
            <person name="Schmutz J."/>
            <person name="Subramanian V."/>
            <person name="Woesten H.A.B."/>
            <person name="Xu J."/>
            <person name="Eastwood D.C."/>
            <person name="Foster G.D."/>
            <person name="Sonnenberg A.S."/>
            <person name="Cullen D."/>
            <person name="de Vries R.P."/>
            <person name="Lundell T."/>
            <person name="Hibbett D.S."/>
            <person name="Henrissat B."/>
            <person name="Burton K.S."/>
            <person name="Kerrigan R.W."/>
            <person name="Challen M.P."/>
            <person name="Grigoriev I.V."/>
            <person name="Martin F."/>
        </authorList>
    </citation>
    <scope>NUCLEOTIDE SEQUENCE [LARGE SCALE GENOMIC DNA]</scope>
    <source>
        <strain evidence="13">JB137-S8 / ATCC MYA-4627 / FGSC 10392</strain>
    </source>
</reference>
<dbReference type="InterPro" id="IPR005225">
    <property type="entry name" value="Small_GTP-bd"/>
</dbReference>
<dbReference type="AlphaFoldDB" id="K5VXV8"/>
<dbReference type="SMART" id="SM00838">
    <property type="entry name" value="EFG_C"/>
    <property type="match status" value="1"/>
</dbReference>
<dbReference type="GO" id="GO:0042256">
    <property type="term" value="P:cytosolic ribosome assembly"/>
    <property type="evidence" value="ECO:0007669"/>
    <property type="project" value="TreeGrafter"/>
</dbReference>
<comment type="catalytic activity">
    <reaction evidence="7">
        <text>GTP + H2O = GDP + phosphate + H(+)</text>
        <dbReference type="Rhea" id="RHEA:19669"/>
        <dbReference type="ChEBI" id="CHEBI:15377"/>
        <dbReference type="ChEBI" id="CHEBI:15378"/>
        <dbReference type="ChEBI" id="CHEBI:37565"/>
        <dbReference type="ChEBI" id="CHEBI:43474"/>
        <dbReference type="ChEBI" id="CHEBI:58189"/>
    </reaction>
</comment>
<dbReference type="Pfam" id="PF14492">
    <property type="entry name" value="EFG_III"/>
    <property type="match status" value="1"/>
</dbReference>
<evidence type="ECO:0000256" key="7">
    <source>
        <dbReference type="ARBA" id="ARBA00048548"/>
    </source>
</evidence>
<dbReference type="OrthoDB" id="364892at2759"/>
<keyword evidence="6" id="KW-0342">GTP-binding</keyword>
<accession>K5VXV8</accession>
<dbReference type="PROSITE" id="PS51722">
    <property type="entry name" value="G_TR_2"/>
    <property type="match status" value="1"/>
</dbReference>
<evidence type="ECO:0000259" key="11">
    <source>
        <dbReference type="PROSITE" id="PS51722"/>
    </source>
</evidence>
<dbReference type="HOGENOM" id="CLU_002794_3_1_1"/>
<dbReference type="PANTHER" id="PTHR42908:SF3">
    <property type="entry name" value="ELONGATION FACTOR-LIKE GTPASE 1"/>
    <property type="match status" value="1"/>
</dbReference>
<evidence type="ECO:0000256" key="5">
    <source>
        <dbReference type="ARBA" id="ARBA00022801"/>
    </source>
</evidence>
<dbReference type="Gene3D" id="2.40.30.10">
    <property type="entry name" value="Translation factors"/>
    <property type="match status" value="1"/>
</dbReference>
<evidence type="ECO:0000256" key="8">
    <source>
        <dbReference type="ARBA" id="ARBA00068031"/>
    </source>
</evidence>
<dbReference type="InterPro" id="IPR000640">
    <property type="entry name" value="EFG_V-like"/>
</dbReference>
<dbReference type="GeneID" id="18831171"/>
<dbReference type="Gene3D" id="3.90.1430.10">
    <property type="entry name" value="Yeast translation eEF2 (G' domain)"/>
    <property type="match status" value="1"/>
</dbReference>
<proteinExistence type="predicted"/>
<gene>
    <name evidence="12" type="ORF">AGABI1DRAFT_74262</name>
</gene>
<dbReference type="Proteomes" id="UP000008493">
    <property type="component" value="Unassembled WGS sequence"/>
</dbReference>
<dbReference type="FunFam" id="3.90.1430.10:FF:000002">
    <property type="entry name" value="Elongation factor like GTPase 1"/>
    <property type="match status" value="1"/>
</dbReference>
<dbReference type="EMBL" id="JH971390">
    <property type="protein sequence ID" value="EKM79324.1"/>
    <property type="molecule type" value="Genomic_DNA"/>
</dbReference>
<dbReference type="STRING" id="597362.K5VXV8"/>
<organism evidence="12 13">
    <name type="scientific">Agaricus bisporus var. burnettii (strain JB137-S8 / ATCC MYA-4627 / FGSC 10392)</name>
    <name type="common">White button mushroom</name>
    <dbReference type="NCBI Taxonomy" id="597362"/>
    <lineage>
        <taxon>Eukaryota</taxon>
        <taxon>Fungi</taxon>
        <taxon>Dikarya</taxon>
        <taxon>Basidiomycota</taxon>
        <taxon>Agaricomycotina</taxon>
        <taxon>Agaricomycetes</taxon>
        <taxon>Agaricomycetidae</taxon>
        <taxon>Agaricales</taxon>
        <taxon>Agaricineae</taxon>
        <taxon>Agaricaceae</taxon>
        <taxon>Agaricus</taxon>
    </lineage>
</organism>
<dbReference type="InParanoid" id="K5VXV8"/>
<dbReference type="InterPro" id="IPR035647">
    <property type="entry name" value="EFG_III/V"/>
</dbReference>
<comment type="subcellular location">
    <subcellularLocation>
        <location evidence="1">Cytoplasm</location>
    </subcellularLocation>
</comment>
<sequence length="1085" mass="121159">MDQKTIESQDPRNIRIITTMGHVDHGKTTLMDALLAANNIISSRMAGKLRYLDSREDEQERGITMESSAVSLRFQVMERDDTGGKIPKTYTINMIDTPGHVDFSSEVSTASRLVDGALVLVDVVEGVCTQTIAVLRQAWQDRLRPILVINKFDRLITELKLSPVEAYHHLSRSIEQVNAVMGDLFAGERMNDDLRWREERERRLASKKEQLADEADATVNEDDEEFQEKDDEDIYFAPEKGNVVFASALDGWGFRVGKFSQLYAQKLGIKEANLRRVLWGDYYLDPKTKRVISYKHLRGRVLKPLFVQFVLENIWAVYDAVILNPNPEKVTKIVSTLSLKIPPRDLKSRDTRQLLSLLCTQWLSLSTCIIQAAIDVVPPPTLAQSLRIPKMLYPDLHEPPTTPNNKLEEDLYNAKAEPASYVTAYVSKMIAVPIKDLPEKKKKSLTAEEMRAKAREARSVRAKEATLPEEQMGTVSEKLTDAAVASHPSDEALTSEEAEQTPEENTEIILGFARLYSGVIRRGSTVLALLPKYDRALEPTHPANQKYVLSATVENLYIMMGQDLTAVDFVLPGNIFAIKGLEGKVYRTATLCAPGEKGVEGDITELQNPKSWLVNLGSVDRSTPPIVRVALEPAHPADMPKLLTGLKLLSQSDPCVETFQQQTGEHVILAAGELHLERCLKDLRERFAKIEVHASEPIVPFRETAVKAPGKPPTDMGPTKTPGATRGTIKGASTQNIVSFTIRASPIPIQLLDFILENIVTLKKLLHDRSTQPGKPGGEEEEETVADKYGEIMRNPSVKPEQFWDALQDKCKEVGGEWEGITDKVWAFGPQRAGGCLLIDARKPKTLTSLKRRLERAKSNDNNVGTEKAIRDFDNHIEAGFQLATFQGPLAAEPVEGLAYFVEDVDIDQELLEKEIQHNRMAQVTGSVIAVVRDACRNGLLDWSPRLMLAMYSCDIQASTNVLGKVYGVVAKRRGRIVAEEMKEGTSFFTVSALLPVVESFGFADDIRKRTSGAASPQLIFSGYEMLDLDPFWVPTTEEELEDLGEKSDRANVAKVYMDGVRGRKGLFVDRKIVEFAEKQRTLKR</sequence>
<evidence type="ECO:0000256" key="10">
    <source>
        <dbReference type="SAM" id="MobiDB-lite"/>
    </source>
</evidence>
<feature type="compositionally biased region" description="Acidic residues" evidence="10">
    <location>
        <begin position="493"/>
        <end position="504"/>
    </location>
</feature>
<protein>
    <recommendedName>
        <fullName evidence="8">Ribosome assembly protein 1</fullName>
    </recommendedName>
    <alternativeName>
        <fullName evidence="9">Elongation factor-like 1</fullName>
    </alternativeName>
</protein>
<dbReference type="Gene3D" id="3.30.230.10">
    <property type="match status" value="1"/>
</dbReference>
<evidence type="ECO:0000256" key="9">
    <source>
        <dbReference type="ARBA" id="ARBA00081809"/>
    </source>
</evidence>
<name>K5VXV8_AGABU</name>
<dbReference type="InterPro" id="IPR041095">
    <property type="entry name" value="EFG_II"/>
</dbReference>
<feature type="domain" description="Tr-type G" evidence="11">
    <location>
        <begin position="12"/>
        <end position="274"/>
    </location>
</feature>
<dbReference type="InterPro" id="IPR009000">
    <property type="entry name" value="Transl_B-barrel_sf"/>
</dbReference>
<dbReference type="FunFam" id="3.40.50.300:FF:000746">
    <property type="entry name" value="Ribosome assembly protein 1"/>
    <property type="match status" value="1"/>
</dbReference>
<dbReference type="InterPro" id="IPR056752">
    <property type="entry name" value="EFL1"/>
</dbReference>
<dbReference type="CDD" id="cd01885">
    <property type="entry name" value="EF2"/>
    <property type="match status" value="1"/>
</dbReference>
<dbReference type="InterPro" id="IPR000795">
    <property type="entry name" value="T_Tr_GTP-bd_dom"/>
</dbReference>
<dbReference type="InterPro" id="IPR020568">
    <property type="entry name" value="Ribosomal_Su5_D2-typ_SF"/>
</dbReference>
<dbReference type="SUPFAM" id="SSF54211">
    <property type="entry name" value="Ribosomal protein S5 domain 2-like"/>
    <property type="match status" value="1"/>
</dbReference>
<keyword evidence="3" id="KW-0690">Ribosome biogenesis</keyword>
<keyword evidence="5" id="KW-0378">Hydrolase</keyword>
<evidence type="ECO:0000313" key="12">
    <source>
        <dbReference type="EMBL" id="EKM79324.1"/>
    </source>
</evidence>
<keyword evidence="13" id="KW-1185">Reference proteome</keyword>
<dbReference type="GO" id="GO:0003924">
    <property type="term" value="F:GTPase activity"/>
    <property type="evidence" value="ECO:0007669"/>
    <property type="project" value="InterPro"/>
</dbReference>
<dbReference type="GO" id="GO:1990904">
    <property type="term" value="C:ribonucleoprotein complex"/>
    <property type="evidence" value="ECO:0007669"/>
    <property type="project" value="TreeGrafter"/>
</dbReference>
<dbReference type="Gene3D" id="3.40.50.300">
    <property type="entry name" value="P-loop containing nucleotide triphosphate hydrolases"/>
    <property type="match status" value="1"/>
</dbReference>
<dbReference type="Pfam" id="PF00679">
    <property type="entry name" value="EFG_C"/>
    <property type="match status" value="1"/>
</dbReference>
<dbReference type="KEGG" id="abp:AGABI1DRAFT74262"/>
<evidence type="ECO:0000256" key="3">
    <source>
        <dbReference type="ARBA" id="ARBA00022517"/>
    </source>
</evidence>
<feature type="region of interest" description="Disordered" evidence="10">
    <location>
        <begin position="483"/>
        <end position="504"/>
    </location>
</feature>
<dbReference type="CDD" id="cd04096">
    <property type="entry name" value="eEF2_snRNP_like_C"/>
    <property type="match status" value="1"/>
</dbReference>
<dbReference type="SUPFAM" id="SSF50447">
    <property type="entry name" value="Translation proteins"/>
    <property type="match status" value="1"/>
</dbReference>
<dbReference type="InterPro" id="IPR014721">
    <property type="entry name" value="Ribsml_uS5_D2-typ_fold_subgr"/>
</dbReference>
<dbReference type="CDD" id="cd01681">
    <property type="entry name" value="aeEF2_snRNP_like_IV"/>
    <property type="match status" value="1"/>
</dbReference>
<dbReference type="Pfam" id="PF00009">
    <property type="entry name" value="GTP_EFTU"/>
    <property type="match status" value="1"/>
</dbReference>
<dbReference type="RefSeq" id="XP_007329774.1">
    <property type="nucleotide sequence ID" value="XM_007329712.1"/>
</dbReference>
<dbReference type="eggNOG" id="KOG0467">
    <property type="taxonomic scope" value="Eukaryota"/>
</dbReference>
<evidence type="ECO:0000256" key="2">
    <source>
        <dbReference type="ARBA" id="ARBA00022490"/>
    </source>
</evidence>
<dbReference type="Gene3D" id="3.30.70.870">
    <property type="entry name" value="Elongation Factor G (Translational Gtpase), domain 3"/>
    <property type="match status" value="1"/>
</dbReference>
<dbReference type="PANTHER" id="PTHR42908">
    <property type="entry name" value="TRANSLATION ELONGATION FACTOR-RELATED"/>
    <property type="match status" value="1"/>
</dbReference>